<organism evidence="4 5">
    <name type="scientific">Coleophoma crateriformis</name>
    <dbReference type="NCBI Taxonomy" id="565419"/>
    <lineage>
        <taxon>Eukaryota</taxon>
        <taxon>Fungi</taxon>
        <taxon>Dikarya</taxon>
        <taxon>Ascomycota</taxon>
        <taxon>Pezizomycotina</taxon>
        <taxon>Leotiomycetes</taxon>
        <taxon>Helotiales</taxon>
        <taxon>Dermateaceae</taxon>
        <taxon>Coleophoma</taxon>
    </lineage>
</organism>
<dbReference type="Proteomes" id="UP000256328">
    <property type="component" value="Unassembled WGS sequence"/>
</dbReference>
<dbReference type="GO" id="GO:0016627">
    <property type="term" value="F:oxidoreductase activity, acting on the CH-CH group of donors"/>
    <property type="evidence" value="ECO:0007669"/>
    <property type="project" value="InterPro"/>
</dbReference>
<dbReference type="EMBL" id="PDLN01000014">
    <property type="protein sequence ID" value="RDW66747.1"/>
    <property type="molecule type" value="Genomic_DNA"/>
</dbReference>
<dbReference type="InterPro" id="IPR013107">
    <property type="entry name" value="Acyl-CoA_DH_C"/>
</dbReference>
<dbReference type="OrthoDB" id="5356974at2759"/>
<evidence type="ECO:0000259" key="3">
    <source>
        <dbReference type="Pfam" id="PF08028"/>
    </source>
</evidence>
<dbReference type="Gene3D" id="1.20.140.10">
    <property type="entry name" value="Butyryl-CoA Dehydrogenase, subunit A, domain 3"/>
    <property type="match status" value="1"/>
</dbReference>
<name>A0A3D8QYA1_9HELO</name>
<feature type="compositionally biased region" description="Low complexity" evidence="2">
    <location>
        <begin position="71"/>
        <end position="89"/>
    </location>
</feature>
<evidence type="ECO:0000313" key="4">
    <source>
        <dbReference type="EMBL" id="RDW66747.1"/>
    </source>
</evidence>
<dbReference type="Pfam" id="PF08028">
    <property type="entry name" value="Acyl-CoA_dh_2"/>
    <property type="match status" value="1"/>
</dbReference>
<comment type="caution">
    <text evidence="4">The sequence shown here is derived from an EMBL/GenBank/DDBJ whole genome shotgun (WGS) entry which is preliminary data.</text>
</comment>
<reference evidence="4 5" key="1">
    <citation type="journal article" date="2018" name="IMA Fungus">
        <title>IMA Genome-F 9: Draft genome sequence of Annulohypoxylon stygium, Aspergillus mulundensis, Berkeleyomyces basicola (syn. Thielaviopsis basicola), Ceratocystis smalleyi, two Cercospora beticola strains, Coleophoma cylindrospora, Fusarium fracticaudum, Phialophora cf. hyalina, and Morchella septimelata.</title>
        <authorList>
            <person name="Wingfield B.D."/>
            <person name="Bills G.F."/>
            <person name="Dong Y."/>
            <person name="Huang W."/>
            <person name="Nel W.J."/>
            <person name="Swalarsk-Parry B.S."/>
            <person name="Vaghefi N."/>
            <person name="Wilken P.M."/>
            <person name="An Z."/>
            <person name="de Beer Z.W."/>
            <person name="De Vos L."/>
            <person name="Chen L."/>
            <person name="Duong T.A."/>
            <person name="Gao Y."/>
            <person name="Hammerbacher A."/>
            <person name="Kikkert J.R."/>
            <person name="Li Y."/>
            <person name="Li H."/>
            <person name="Li K."/>
            <person name="Li Q."/>
            <person name="Liu X."/>
            <person name="Ma X."/>
            <person name="Naidoo K."/>
            <person name="Pethybridge S.J."/>
            <person name="Sun J."/>
            <person name="Steenkamp E.T."/>
            <person name="van der Nest M.A."/>
            <person name="van Wyk S."/>
            <person name="Wingfield M.J."/>
            <person name="Xiong C."/>
            <person name="Yue Q."/>
            <person name="Zhang X."/>
        </authorList>
    </citation>
    <scope>NUCLEOTIDE SEQUENCE [LARGE SCALE GENOMIC DNA]</scope>
    <source>
        <strain evidence="4 5">BP5796</strain>
    </source>
</reference>
<evidence type="ECO:0000256" key="1">
    <source>
        <dbReference type="ARBA" id="ARBA00023002"/>
    </source>
</evidence>
<sequence>MCSMLACHFRGFYSRLREYTNHIWNNIGLRLTESEIVRINKVKVPWEDALGWSSATKSPKQRSYLSHSHRCSCPPSSSHSPTSTSASRSARSLSLQSIRPYGGDNKSAATEEFYILERYRGFFAHLRAVEALADRAGLETVGFYEKHGEKRDVTARYRGDVAEWVASAKVVTSDTGLRVTTGVFEATGSRATGRIVGLDRFWRDIRTHSLHDPVAYKNRELGEFAILDKVPEPNLVYIEDDQFKVGRQRYLDLGLVCTDNIEIYFQSPVIW</sequence>
<keyword evidence="1" id="KW-0560">Oxidoreductase</keyword>
<protein>
    <recommendedName>
        <fullName evidence="3">Acyl-CoA dehydrogenase C-terminal domain-containing protein</fullName>
    </recommendedName>
</protein>
<dbReference type="SUPFAM" id="SSF47203">
    <property type="entry name" value="Acyl-CoA dehydrogenase C-terminal domain-like"/>
    <property type="match status" value="1"/>
</dbReference>
<accession>A0A3D8QYA1</accession>
<feature type="domain" description="Acyl-CoA dehydrogenase C-terminal" evidence="3">
    <location>
        <begin position="152"/>
        <end position="211"/>
    </location>
</feature>
<proteinExistence type="predicted"/>
<gene>
    <name evidence="4" type="ORF">BP5796_09496</name>
</gene>
<dbReference type="InterPro" id="IPR036250">
    <property type="entry name" value="AcylCo_DH-like_C"/>
</dbReference>
<evidence type="ECO:0000256" key="2">
    <source>
        <dbReference type="SAM" id="MobiDB-lite"/>
    </source>
</evidence>
<dbReference type="AlphaFoldDB" id="A0A3D8QYA1"/>
<keyword evidence="5" id="KW-1185">Reference proteome</keyword>
<feature type="region of interest" description="Disordered" evidence="2">
    <location>
        <begin position="66"/>
        <end position="89"/>
    </location>
</feature>
<evidence type="ECO:0000313" key="5">
    <source>
        <dbReference type="Proteomes" id="UP000256328"/>
    </source>
</evidence>